<feature type="transmembrane region" description="Helical" evidence="2">
    <location>
        <begin position="20"/>
        <end position="37"/>
    </location>
</feature>
<keyword evidence="4" id="KW-1185">Reference proteome</keyword>
<feature type="non-terminal residue" evidence="3">
    <location>
        <position position="101"/>
    </location>
</feature>
<proteinExistence type="predicted"/>
<keyword evidence="2" id="KW-1133">Transmembrane helix</keyword>
<dbReference type="Proteomes" id="UP001189429">
    <property type="component" value="Unassembled WGS sequence"/>
</dbReference>
<evidence type="ECO:0000256" key="2">
    <source>
        <dbReference type="SAM" id="Phobius"/>
    </source>
</evidence>
<evidence type="ECO:0000256" key="1">
    <source>
        <dbReference type="SAM" id="MobiDB-lite"/>
    </source>
</evidence>
<keyword evidence="2" id="KW-0812">Transmembrane</keyword>
<comment type="caution">
    <text evidence="3">The sequence shown here is derived from an EMBL/GenBank/DDBJ whole genome shotgun (WGS) entry which is preliminary data.</text>
</comment>
<accession>A0ABN9QQS2</accession>
<feature type="region of interest" description="Disordered" evidence="1">
    <location>
        <begin position="48"/>
        <end position="77"/>
    </location>
</feature>
<evidence type="ECO:0000313" key="3">
    <source>
        <dbReference type="EMBL" id="CAK0808537.1"/>
    </source>
</evidence>
<sequence length="101" mass="11306">MLTFLRAFSTALFASRLEQALFFHWLALFALGSWRFCSRARRCIMGCGTSSAKGAGSGSSANGKSKSSKQNEKQAAKLENKEYQARMHFIQQVPLMKRLPK</sequence>
<protein>
    <submittedName>
        <fullName evidence="3">Uncharacterized protein</fullName>
    </submittedName>
</protein>
<organism evidence="3 4">
    <name type="scientific">Prorocentrum cordatum</name>
    <dbReference type="NCBI Taxonomy" id="2364126"/>
    <lineage>
        <taxon>Eukaryota</taxon>
        <taxon>Sar</taxon>
        <taxon>Alveolata</taxon>
        <taxon>Dinophyceae</taxon>
        <taxon>Prorocentrales</taxon>
        <taxon>Prorocentraceae</taxon>
        <taxon>Prorocentrum</taxon>
    </lineage>
</organism>
<keyword evidence="2" id="KW-0472">Membrane</keyword>
<name>A0ABN9QQS2_9DINO</name>
<feature type="compositionally biased region" description="Low complexity" evidence="1">
    <location>
        <begin position="50"/>
        <end position="65"/>
    </location>
</feature>
<reference evidence="3" key="1">
    <citation type="submission" date="2023-10" db="EMBL/GenBank/DDBJ databases">
        <authorList>
            <person name="Chen Y."/>
            <person name="Shah S."/>
            <person name="Dougan E. K."/>
            <person name="Thang M."/>
            <person name="Chan C."/>
        </authorList>
    </citation>
    <scope>NUCLEOTIDE SEQUENCE [LARGE SCALE GENOMIC DNA]</scope>
</reference>
<gene>
    <name evidence="3" type="ORF">PCOR1329_LOCUS14113</name>
</gene>
<dbReference type="EMBL" id="CAUYUJ010004203">
    <property type="protein sequence ID" value="CAK0808537.1"/>
    <property type="molecule type" value="Genomic_DNA"/>
</dbReference>
<evidence type="ECO:0000313" key="4">
    <source>
        <dbReference type="Proteomes" id="UP001189429"/>
    </source>
</evidence>